<dbReference type="RefSeq" id="WP_115594192.1">
    <property type="nucleotide sequence ID" value="NZ_QRHA01000012.1"/>
</dbReference>
<keyword evidence="2" id="KW-1185">Reference proteome</keyword>
<dbReference type="AlphaFoldDB" id="A0A3D8M3F8"/>
<organism evidence="1 2">
    <name type="scientific">Alteromonas aestuariivivens</name>
    <dbReference type="NCBI Taxonomy" id="1938339"/>
    <lineage>
        <taxon>Bacteria</taxon>
        <taxon>Pseudomonadati</taxon>
        <taxon>Pseudomonadota</taxon>
        <taxon>Gammaproteobacteria</taxon>
        <taxon>Alteromonadales</taxon>
        <taxon>Alteromonadaceae</taxon>
        <taxon>Alteromonas/Salinimonas group</taxon>
        <taxon>Alteromonas</taxon>
    </lineage>
</organism>
<proteinExistence type="predicted"/>
<evidence type="ECO:0000313" key="1">
    <source>
        <dbReference type="EMBL" id="RDV24263.1"/>
    </source>
</evidence>
<reference evidence="2" key="1">
    <citation type="submission" date="2018-08" db="EMBL/GenBank/DDBJ databases">
        <authorList>
            <person name="Zhang J."/>
            <person name="Du Z.-J."/>
        </authorList>
    </citation>
    <scope>NUCLEOTIDE SEQUENCE [LARGE SCALE GENOMIC DNA]</scope>
    <source>
        <strain evidence="2">KCTC 52655</strain>
    </source>
</reference>
<name>A0A3D8M3F8_9ALTE</name>
<dbReference type="EMBL" id="QRHA01000012">
    <property type="protein sequence ID" value="RDV24263.1"/>
    <property type="molecule type" value="Genomic_DNA"/>
</dbReference>
<comment type="caution">
    <text evidence="1">The sequence shown here is derived from an EMBL/GenBank/DDBJ whole genome shotgun (WGS) entry which is preliminary data.</text>
</comment>
<accession>A0A3D8M3F8</accession>
<gene>
    <name evidence="1" type="ORF">DXV75_14695</name>
</gene>
<protein>
    <submittedName>
        <fullName evidence="1">Uncharacterized protein</fullName>
    </submittedName>
</protein>
<dbReference type="OrthoDB" id="6254323at2"/>
<evidence type="ECO:0000313" key="2">
    <source>
        <dbReference type="Proteomes" id="UP000256561"/>
    </source>
</evidence>
<sequence>MATALQVAALVACNRVVADLFGLPNYVTDALFSAILVSNKNCDCPKVLSQSHRHGPYLARGYQGLAKTYYLTGELQRALDFMQQAAESTYVPEEEQLYQATLLTLKAEIRN</sequence>
<dbReference type="Proteomes" id="UP000256561">
    <property type="component" value="Unassembled WGS sequence"/>
</dbReference>